<protein>
    <submittedName>
        <fullName evidence="1">Uncharacterized protein</fullName>
    </submittedName>
</protein>
<evidence type="ECO:0000313" key="1">
    <source>
        <dbReference type="EMBL" id="EUA33195.1"/>
    </source>
</evidence>
<dbReference type="EMBL" id="JAOB01000047">
    <property type="protein sequence ID" value="EUA33195.1"/>
    <property type="molecule type" value="Genomic_DNA"/>
</dbReference>
<name>X8AQW4_MYCXE</name>
<reference evidence="1" key="1">
    <citation type="submission" date="2014-01" db="EMBL/GenBank/DDBJ databases">
        <authorList>
            <person name="Brown-Elliot B."/>
            <person name="Wallace R."/>
            <person name="Lenaerts A."/>
            <person name="Ordway D."/>
            <person name="DeGroote M.A."/>
            <person name="Parker T."/>
            <person name="Sizemore C."/>
            <person name="Tallon L.J."/>
            <person name="Sadzewicz L.K."/>
            <person name="Sengamalay N."/>
            <person name="Fraser C.M."/>
            <person name="Hine E."/>
            <person name="Shefchek K.A."/>
            <person name="Das S.P."/>
            <person name="Tettelin H."/>
        </authorList>
    </citation>
    <scope>NUCLEOTIDE SEQUENCE [LARGE SCALE GENOMIC DNA]</scope>
    <source>
        <strain evidence="1">4042</strain>
    </source>
</reference>
<organism evidence="1">
    <name type="scientific">Mycobacterium xenopi 4042</name>
    <dbReference type="NCBI Taxonomy" id="1299334"/>
    <lineage>
        <taxon>Bacteria</taxon>
        <taxon>Bacillati</taxon>
        <taxon>Actinomycetota</taxon>
        <taxon>Actinomycetes</taxon>
        <taxon>Mycobacteriales</taxon>
        <taxon>Mycobacteriaceae</taxon>
        <taxon>Mycobacterium</taxon>
    </lineage>
</organism>
<sequence>MCITEKCLGQSLSGKFLHRADSSSVIVRWRVGGSLAALGSEWFPTRRQATKYVGDKHDWQDSSIDWTRGVAERATERSFEQFGAVIEIAWRTPYVVPSVDARSSGSRNYAFLLDRANGKSVSRRCPWQSVNLPCVPVAESSKNPWRSSQYPCDLNHDNFVIPQR</sequence>
<comment type="caution">
    <text evidence="1">The sequence shown here is derived from an EMBL/GenBank/DDBJ whole genome shotgun (WGS) entry which is preliminary data.</text>
</comment>
<proteinExistence type="predicted"/>
<dbReference type="AlphaFoldDB" id="X8AQW4"/>
<gene>
    <name evidence="1" type="ORF">I553_7605</name>
</gene>
<accession>X8AQW4</accession>